<name>A0A822XTY0_NELNU</name>
<feature type="compositionally biased region" description="Basic and acidic residues" evidence="1">
    <location>
        <begin position="55"/>
        <end position="65"/>
    </location>
</feature>
<keyword evidence="2" id="KW-0732">Signal</keyword>
<feature type="signal peptide" evidence="2">
    <location>
        <begin position="1"/>
        <end position="20"/>
    </location>
</feature>
<evidence type="ECO:0000313" key="4">
    <source>
        <dbReference type="Proteomes" id="UP000607653"/>
    </source>
</evidence>
<reference evidence="3 4" key="1">
    <citation type="journal article" date="2020" name="Mol. Biol. Evol.">
        <title>Distinct Expression and Methylation Patterns for Genes with Different Fates following a Single Whole-Genome Duplication in Flowering Plants.</title>
        <authorList>
            <person name="Shi T."/>
            <person name="Rahmani R.S."/>
            <person name="Gugger P.F."/>
            <person name="Wang M."/>
            <person name="Li H."/>
            <person name="Zhang Y."/>
            <person name="Li Z."/>
            <person name="Wang Q."/>
            <person name="Van de Peer Y."/>
            <person name="Marchal K."/>
            <person name="Chen J."/>
        </authorList>
    </citation>
    <scope>NUCLEOTIDE SEQUENCE [LARGE SCALE GENOMIC DNA]</scope>
    <source>
        <tissue evidence="3">Leaf</tissue>
    </source>
</reference>
<proteinExistence type="predicted"/>
<organism evidence="3 4">
    <name type="scientific">Nelumbo nucifera</name>
    <name type="common">Sacred lotus</name>
    <dbReference type="NCBI Taxonomy" id="4432"/>
    <lineage>
        <taxon>Eukaryota</taxon>
        <taxon>Viridiplantae</taxon>
        <taxon>Streptophyta</taxon>
        <taxon>Embryophyta</taxon>
        <taxon>Tracheophyta</taxon>
        <taxon>Spermatophyta</taxon>
        <taxon>Magnoliopsida</taxon>
        <taxon>Proteales</taxon>
        <taxon>Nelumbonaceae</taxon>
        <taxon>Nelumbo</taxon>
    </lineage>
</organism>
<evidence type="ECO:0000313" key="3">
    <source>
        <dbReference type="EMBL" id="DAD23462.1"/>
    </source>
</evidence>
<evidence type="ECO:0000256" key="2">
    <source>
        <dbReference type="SAM" id="SignalP"/>
    </source>
</evidence>
<keyword evidence="4" id="KW-1185">Reference proteome</keyword>
<evidence type="ECO:0000256" key="1">
    <source>
        <dbReference type="SAM" id="MobiDB-lite"/>
    </source>
</evidence>
<dbReference type="AlphaFoldDB" id="A0A822XTY0"/>
<feature type="region of interest" description="Disordered" evidence="1">
    <location>
        <begin position="45"/>
        <end position="77"/>
    </location>
</feature>
<feature type="chain" id="PRO_5032639698" evidence="2">
    <location>
        <begin position="21"/>
        <end position="77"/>
    </location>
</feature>
<protein>
    <submittedName>
        <fullName evidence="3">Uncharacterized protein</fullName>
    </submittedName>
</protein>
<sequence>MNRFHLYLLVTFLILSISPSIHVLRTSFTNLHTGNGKQQKVFDYSSVKPPASSHQARDMESEKRKVPTGSNPLHNRR</sequence>
<gene>
    <name evidence="3" type="ORF">HUJ06_024925</name>
</gene>
<feature type="compositionally biased region" description="Polar residues" evidence="1">
    <location>
        <begin position="68"/>
        <end position="77"/>
    </location>
</feature>
<dbReference type="Proteomes" id="UP000607653">
    <property type="component" value="Unassembled WGS sequence"/>
</dbReference>
<accession>A0A822XTY0</accession>
<dbReference type="EMBL" id="DUZY01000001">
    <property type="protein sequence ID" value="DAD23462.1"/>
    <property type="molecule type" value="Genomic_DNA"/>
</dbReference>
<comment type="caution">
    <text evidence="3">The sequence shown here is derived from an EMBL/GenBank/DDBJ whole genome shotgun (WGS) entry which is preliminary data.</text>
</comment>